<dbReference type="EMBL" id="JBFSSG010000055">
    <property type="protein sequence ID" value="MEZ8723190.1"/>
    <property type="molecule type" value="Genomic_DNA"/>
</dbReference>
<dbReference type="Gene3D" id="3.40.50.1390">
    <property type="entry name" value="Resolvase, N-terminal catalytic domain"/>
    <property type="match status" value="1"/>
</dbReference>
<dbReference type="InterPro" id="IPR036162">
    <property type="entry name" value="Resolvase-like_N_sf"/>
</dbReference>
<evidence type="ECO:0000259" key="1">
    <source>
        <dbReference type="Pfam" id="PF00239"/>
    </source>
</evidence>
<protein>
    <submittedName>
        <fullName evidence="3">Recombinase family protein</fullName>
    </submittedName>
</protein>
<evidence type="ECO:0000313" key="3">
    <source>
        <dbReference type="EMBL" id="MEZ8723190.1"/>
    </source>
</evidence>
<accession>A0ABV4N0Y7</accession>
<dbReference type="Gene3D" id="1.10.10.60">
    <property type="entry name" value="Homeodomain-like"/>
    <property type="match status" value="1"/>
</dbReference>
<organism evidence="3 4">
    <name type="scientific">Vibrio pomeroyi</name>
    <dbReference type="NCBI Taxonomy" id="198832"/>
    <lineage>
        <taxon>Bacteria</taxon>
        <taxon>Pseudomonadati</taxon>
        <taxon>Pseudomonadota</taxon>
        <taxon>Gammaproteobacteria</taxon>
        <taxon>Vibrionales</taxon>
        <taxon>Vibrionaceae</taxon>
        <taxon>Vibrio</taxon>
    </lineage>
</organism>
<feature type="domain" description="Resolvase HTH" evidence="2">
    <location>
        <begin position="150"/>
        <end position="180"/>
    </location>
</feature>
<keyword evidence="4" id="KW-1185">Reference proteome</keyword>
<dbReference type="SUPFAM" id="SSF53041">
    <property type="entry name" value="Resolvase-like"/>
    <property type="match status" value="1"/>
</dbReference>
<feature type="domain" description="Resolvase/invertase-type recombinase catalytic" evidence="1">
    <location>
        <begin position="13"/>
        <end position="129"/>
    </location>
</feature>
<reference evidence="3 4" key="1">
    <citation type="journal article" date="2024" name="ISME J.">
        <title>Tailless and filamentous prophages are predominant in marine Vibrio.</title>
        <authorList>
            <person name="Steensen K."/>
            <person name="Seneca J."/>
            <person name="Bartlau N."/>
            <person name="Yu X.A."/>
            <person name="Hussain F.A."/>
            <person name="Polz M.F."/>
        </authorList>
    </citation>
    <scope>NUCLEOTIDE SEQUENCE [LARGE SCALE GENOMIC DNA]</scope>
    <source>
        <strain evidence="3 4">10N.239.312.F12</strain>
    </source>
</reference>
<dbReference type="InterPro" id="IPR006119">
    <property type="entry name" value="Resolv_N"/>
</dbReference>
<dbReference type="InterPro" id="IPR006120">
    <property type="entry name" value="Resolvase_HTH_dom"/>
</dbReference>
<dbReference type="Pfam" id="PF00239">
    <property type="entry name" value="Resolvase"/>
    <property type="match status" value="1"/>
</dbReference>
<name>A0ABV4N0Y7_9VIBR</name>
<comment type="caution">
    <text evidence="3">The sequence shown here is derived from an EMBL/GenBank/DDBJ whole genome shotgun (WGS) entry which is preliminary data.</text>
</comment>
<dbReference type="Proteomes" id="UP001570071">
    <property type="component" value="Unassembled WGS sequence"/>
</dbReference>
<sequence>MPRKIGFVSGMDQIHSIQSKLVPIELDKVFIEDEKAKPGSNSEALSECIRFLERGDSVYVESFSLLATSLSDLYHRSKQILSQGASIVFVAENIMLSEDETNSSVVSLSLFDSFAKFENYLLSECQKASSASSDSRIGRPSIPSKVRKAVIAQNEQRIPKAQIAKQHGISRQTVYRILNEKGSRR</sequence>
<evidence type="ECO:0000313" key="4">
    <source>
        <dbReference type="Proteomes" id="UP001570071"/>
    </source>
</evidence>
<dbReference type="RefSeq" id="WP_372125312.1">
    <property type="nucleotide sequence ID" value="NZ_JBFSSG010000055.1"/>
</dbReference>
<proteinExistence type="predicted"/>
<evidence type="ECO:0000259" key="2">
    <source>
        <dbReference type="Pfam" id="PF02796"/>
    </source>
</evidence>
<gene>
    <name evidence="3" type="ORF">AB6D66_19110</name>
</gene>
<dbReference type="Pfam" id="PF02796">
    <property type="entry name" value="HTH_7"/>
    <property type="match status" value="1"/>
</dbReference>